<dbReference type="AlphaFoldDB" id="A0AA88LC11"/>
<organism evidence="2 3">
    <name type="scientific">Artemia franciscana</name>
    <name type="common">Brine shrimp</name>
    <name type="synonym">Artemia sanfranciscana</name>
    <dbReference type="NCBI Taxonomy" id="6661"/>
    <lineage>
        <taxon>Eukaryota</taxon>
        <taxon>Metazoa</taxon>
        <taxon>Ecdysozoa</taxon>
        <taxon>Arthropoda</taxon>
        <taxon>Crustacea</taxon>
        <taxon>Branchiopoda</taxon>
        <taxon>Anostraca</taxon>
        <taxon>Artemiidae</taxon>
        <taxon>Artemia</taxon>
    </lineage>
</organism>
<protein>
    <submittedName>
        <fullName evidence="2">Uncharacterized protein</fullName>
    </submittedName>
</protein>
<dbReference type="EMBL" id="JAVRJZ010000008">
    <property type="protein sequence ID" value="KAK2719891.1"/>
    <property type="molecule type" value="Genomic_DNA"/>
</dbReference>
<evidence type="ECO:0000313" key="3">
    <source>
        <dbReference type="Proteomes" id="UP001187531"/>
    </source>
</evidence>
<proteinExistence type="predicted"/>
<feature type="region of interest" description="Disordered" evidence="1">
    <location>
        <begin position="124"/>
        <end position="184"/>
    </location>
</feature>
<evidence type="ECO:0000256" key="1">
    <source>
        <dbReference type="SAM" id="MobiDB-lite"/>
    </source>
</evidence>
<feature type="region of interest" description="Disordered" evidence="1">
    <location>
        <begin position="1"/>
        <end position="37"/>
    </location>
</feature>
<reference evidence="2" key="1">
    <citation type="submission" date="2023-07" db="EMBL/GenBank/DDBJ databases">
        <title>Chromosome-level genome assembly of Artemia franciscana.</title>
        <authorList>
            <person name="Jo E."/>
        </authorList>
    </citation>
    <scope>NUCLEOTIDE SEQUENCE</scope>
    <source>
        <tissue evidence="2">Whole body</tissue>
    </source>
</reference>
<evidence type="ECO:0000313" key="2">
    <source>
        <dbReference type="EMBL" id="KAK2719891.1"/>
    </source>
</evidence>
<accession>A0AA88LC11</accession>
<feature type="compositionally biased region" description="Pro residues" evidence="1">
    <location>
        <begin position="138"/>
        <end position="151"/>
    </location>
</feature>
<comment type="caution">
    <text evidence="2">The sequence shown here is derived from an EMBL/GenBank/DDBJ whole genome shotgun (WGS) entry which is preliminary data.</text>
</comment>
<gene>
    <name evidence="2" type="ORF">QYM36_005387</name>
</gene>
<name>A0AA88LC11_ARTSF</name>
<sequence length="209" mass="24507">MEMEYIPKKEMEKHNSDQEKNQQILKKDLEKTGTDEEKIPMIEDNRILVQKEIKENKAGEALDVKNDKADEEKIRQNIKKEINDGDISVKKEKKKISGLGKKYSRIRKFYFHWLKKVKSKKLFTNKKKAKGSDTEGQIPPPSPPLPPPPLPLYTRANRQFVTSLPKDKPNADKSFTAKPNSQKNMDRIFEELRNHPKFQRQLTEDYNCK</sequence>
<dbReference type="Proteomes" id="UP001187531">
    <property type="component" value="Unassembled WGS sequence"/>
</dbReference>
<keyword evidence="3" id="KW-1185">Reference proteome</keyword>